<evidence type="ECO:0000256" key="8">
    <source>
        <dbReference type="ARBA" id="ARBA00023049"/>
    </source>
</evidence>
<accession>A0A109RGD8</accession>
<dbReference type="GO" id="GO:0016805">
    <property type="term" value="F:dipeptidase activity"/>
    <property type="evidence" value="ECO:0007669"/>
    <property type="project" value="UniProtKB-KW"/>
</dbReference>
<dbReference type="STRING" id="128944.AWM75_03060"/>
<dbReference type="PANTHER" id="PTHR43808">
    <property type="entry name" value="ACETYLORNITHINE DEACETYLASE"/>
    <property type="match status" value="1"/>
</dbReference>
<keyword evidence="5" id="KW-0378">Hydrolase</keyword>
<dbReference type="NCBIfam" id="TIGR01887">
    <property type="entry name" value="dipeptidaselike"/>
    <property type="match status" value="1"/>
</dbReference>
<keyword evidence="8" id="KW-0482">Metalloprotease</keyword>
<dbReference type="InterPro" id="IPR050072">
    <property type="entry name" value="Peptidase_M20A"/>
</dbReference>
<dbReference type="InterPro" id="IPR010964">
    <property type="entry name" value="M20A_pepV-rel"/>
</dbReference>
<organism evidence="9 10">
    <name type="scientific">Aerococcus urinaehominis</name>
    <dbReference type="NCBI Taxonomy" id="128944"/>
    <lineage>
        <taxon>Bacteria</taxon>
        <taxon>Bacillati</taxon>
        <taxon>Bacillota</taxon>
        <taxon>Bacilli</taxon>
        <taxon>Lactobacillales</taxon>
        <taxon>Aerococcaceae</taxon>
        <taxon>Aerococcus</taxon>
    </lineage>
</organism>
<protein>
    <submittedName>
        <fullName evidence="9">Uncharacterized protein</fullName>
    </submittedName>
</protein>
<dbReference type="GO" id="GO:0006526">
    <property type="term" value="P:L-arginine biosynthetic process"/>
    <property type="evidence" value="ECO:0007669"/>
    <property type="project" value="TreeGrafter"/>
</dbReference>
<dbReference type="Proteomes" id="UP000062260">
    <property type="component" value="Chromosome"/>
</dbReference>
<proteinExistence type="inferred from homology"/>
<comment type="similarity">
    <text evidence="2">Belongs to the peptidase M20A family.</text>
</comment>
<evidence type="ECO:0000313" key="9">
    <source>
        <dbReference type="EMBL" id="AMB99040.1"/>
    </source>
</evidence>
<keyword evidence="3" id="KW-0645">Protease</keyword>
<evidence type="ECO:0000256" key="1">
    <source>
        <dbReference type="ARBA" id="ARBA00001947"/>
    </source>
</evidence>
<dbReference type="PANTHER" id="PTHR43808:SF31">
    <property type="entry name" value="N-ACETYL-L-CITRULLINE DEACETYLASE"/>
    <property type="match status" value="1"/>
</dbReference>
<evidence type="ECO:0000256" key="2">
    <source>
        <dbReference type="ARBA" id="ARBA00006247"/>
    </source>
</evidence>
<evidence type="ECO:0000313" key="10">
    <source>
        <dbReference type="Proteomes" id="UP000062260"/>
    </source>
</evidence>
<keyword evidence="6" id="KW-0862">Zinc</keyword>
<dbReference type="InterPro" id="IPR002933">
    <property type="entry name" value="Peptidase_M20"/>
</dbReference>
<evidence type="ECO:0000256" key="5">
    <source>
        <dbReference type="ARBA" id="ARBA00022801"/>
    </source>
</evidence>
<reference evidence="10" key="2">
    <citation type="submission" date="2016-01" db="EMBL/GenBank/DDBJ databases">
        <title>Six Aerococcus type strain genome sequencing and assembly using PacBio and Illumina Hiseq.</title>
        <authorList>
            <person name="Carkaci D."/>
            <person name="Dargis R."/>
            <person name="Nielsen X.C."/>
            <person name="Skovgaard O."/>
            <person name="Fuursted K."/>
            <person name="Christensen J.J."/>
        </authorList>
    </citation>
    <scope>NUCLEOTIDE SEQUENCE [LARGE SCALE GENOMIC DNA]</scope>
    <source>
        <strain evidence="10">CCUG42038B</strain>
    </source>
</reference>
<gene>
    <name evidence="9" type="ORF">AWM75_03060</name>
</gene>
<dbReference type="GO" id="GO:0008237">
    <property type="term" value="F:metallopeptidase activity"/>
    <property type="evidence" value="ECO:0007669"/>
    <property type="project" value="UniProtKB-KW"/>
</dbReference>
<comment type="cofactor">
    <cofactor evidence="1">
        <name>Zn(2+)</name>
        <dbReference type="ChEBI" id="CHEBI:29105"/>
    </cofactor>
</comment>
<dbReference type="OrthoDB" id="9761532at2"/>
<evidence type="ECO:0000256" key="7">
    <source>
        <dbReference type="ARBA" id="ARBA00022997"/>
    </source>
</evidence>
<dbReference type="SUPFAM" id="SSF53187">
    <property type="entry name" value="Zn-dependent exopeptidases"/>
    <property type="match status" value="1"/>
</dbReference>
<dbReference type="KEGG" id="auh:AWM75_03060"/>
<name>A0A109RGD8_9LACT</name>
<dbReference type="SUPFAM" id="SSF55031">
    <property type="entry name" value="Bacterial exopeptidase dimerisation domain"/>
    <property type="match status" value="1"/>
</dbReference>
<dbReference type="AlphaFoldDB" id="A0A109RGD8"/>
<dbReference type="RefSeq" id="WP_067978077.1">
    <property type="nucleotide sequence ID" value="NZ_CP014163.1"/>
</dbReference>
<evidence type="ECO:0000256" key="6">
    <source>
        <dbReference type="ARBA" id="ARBA00022833"/>
    </source>
</evidence>
<dbReference type="InterPro" id="IPR001261">
    <property type="entry name" value="ArgE/DapE_CS"/>
</dbReference>
<keyword evidence="4" id="KW-0479">Metal-binding</keyword>
<dbReference type="GO" id="GO:0008270">
    <property type="term" value="F:zinc ion binding"/>
    <property type="evidence" value="ECO:0007669"/>
    <property type="project" value="InterPro"/>
</dbReference>
<dbReference type="Gene3D" id="3.40.630.10">
    <property type="entry name" value="Zn peptidases"/>
    <property type="match status" value="1"/>
</dbReference>
<keyword evidence="7" id="KW-0224">Dipeptidase</keyword>
<reference evidence="9 10" key="1">
    <citation type="journal article" date="2016" name="Genome Announc.">
        <title>Complete Genome Sequences of Aerococcus christensenii CCUG 28831T, Aerococcus sanguinicola CCUG 43001T, Aerococcus urinae CCUG 36881T, Aerococcus urinaeequi CCUG 28094T, Aerococcus urinaehominis CCUG 42038 BT, and Aerococcus viridans CCUG 4311T.</title>
        <authorList>
            <person name="Carkaci D."/>
            <person name="Dargis R."/>
            <person name="Nielsen X.C."/>
            <person name="Skovgaard O."/>
            <person name="Fuursted K."/>
            <person name="Christensen J.J."/>
        </authorList>
    </citation>
    <scope>NUCLEOTIDE SEQUENCE [LARGE SCALE GENOMIC DNA]</scope>
    <source>
        <strain evidence="9 10">CCUG42038B</strain>
    </source>
</reference>
<dbReference type="InterPro" id="IPR036264">
    <property type="entry name" value="Bact_exopeptidase_dim_dom"/>
</dbReference>
<dbReference type="Pfam" id="PF01546">
    <property type="entry name" value="Peptidase_M20"/>
    <property type="match status" value="1"/>
</dbReference>
<dbReference type="PROSITE" id="PS00759">
    <property type="entry name" value="ARGE_DAPE_CPG2_2"/>
    <property type="match status" value="1"/>
</dbReference>
<dbReference type="GO" id="GO:0006508">
    <property type="term" value="P:proteolysis"/>
    <property type="evidence" value="ECO:0007669"/>
    <property type="project" value="UniProtKB-KW"/>
</dbReference>
<keyword evidence="10" id="KW-1185">Reference proteome</keyword>
<evidence type="ECO:0000256" key="3">
    <source>
        <dbReference type="ARBA" id="ARBA00022670"/>
    </source>
</evidence>
<dbReference type="EMBL" id="CP014163">
    <property type="protein sequence ID" value="AMB99040.1"/>
    <property type="molecule type" value="Genomic_DNA"/>
</dbReference>
<evidence type="ECO:0000256" key="4">
    <source>
        <dbReference type="ARBA" id="ARBA00022723"/>
    </source>
</evidence>
<dbReference type="Gene3D" id="3.30.70.360">
    <property type="match status" value="2"/>
</dbReference>
<sequence length="433" mass="47062">MDNQAYLQDLISDLQALVQIPSVRDDQSAGPGQPFGQEINRALTWLEHRAQALGLATKNLAGYGLLVQAPGQAIKTNQPDRVDIVSHLDVVPVGLGWTRDPFGAQIVDGRMYGRGTSDMKAAALTTLYALKQISDQNPAMKRPIRLVFGTDEETDMADLTGYIATYGPPSFALTPDAHFPIGIGEKGATTWQISLDLPADSCLSSLAGGDAANSVASWAQFDLPLASKDQALAYLASQSQLDWDYEEVGQAIRVTIKGRGAHASQPELGQNALVQALACLADLTQEDQVKALSQAFADYRGRGLDLERSSKEMGHLTINLGTARSQDQKLHLQIDSRFPNGVTSDEITDQLYLALPDAEIWRTFDTPAILLDQDRPGIQILQKRYADNFPGQPQEAQINGAVTYSKIIPIVSALALIWLVHLTWPTRLMSTSS</sequence>
<dbReference type="GO" id="GO:0008777">
    <property type="term" value="F:acetylornithine deacetylase activity"/>
    <property type="evidence" value="ECO:0007669"/>
    <property type="project" value="TreeGrafter"/>
</dbReference>